<dbReference type="PANTHER" id="PTHR48473:SF1">
    <property type="entry name" value="TIR DOMAIN-CONTAINING PROTEIN"/>
    <property type="match status" value="1"/>
</dbReference>
<keyword evidence="1" id="KW-1133">Transmembrane helix</keyword>
<evidence type="ECO:0000313" key="3">
    <source>
        <dbReference type="RefSeq" id="XP_022774063.1"/>
    </source>
</evidence>
<accession>A0A6P6BAD8</accession>
<dbReference type="RefSeq" id="XP_022774063.1">
    <property type="nucleotide sequence ID" value="XM_022918328.1"/>
</dbReference>
<keyword evidence="1" id="KW-0812">Transmembrane</keyword>
<dbReference type="Proteomes" id="UP000515121">
    <property type="component" value="Unplaced"/>
</dbReference>
<protein>
    <submittedName>
        <fullName evidence="3">Uncharacterized protein LOC111316341</fullName>
    </submittedName>
</protein>
<dbReference type="PANTHER" id="PTHR48473">
    <property type="entry name" value="TIR DOMAIN-CONTAINING PROTEIN"/>
    <property type="match status" value="1"/>
</dbReference>
<proteinExistence type="predicted"/>
<dbReference type="OrthoDB" id="1905256at2759"/>
<keyword evidence="1" id="KW-0472">Membrane</keyword>
<dbReference type="KEGG" id="dzi:111316341"/>
<gene>
    <name evidence="3" type="primary">LOC111316341</name>
</gene>
<organism evidence="2 3">
    <name type="scientific">Durio zibethinus</name>
    <name type="common">Durian</name>
    <dbReference type="NCBI Taxonomy" id="66656"/>
    <lineage>
        <taxon>Eukaryota</taxon>
        <taxon>Viridiplantae</taxon>
        <taxon>Streptophyta</taxon>
        <taxon>Embryophyta</taxon>
        <taxon>Tracheophyta</taxon>
        <taxon>Spermatophyta</taxon>
        <taxon>Magnoliopsida</taxon>
        <taxon>eudicotyledons</taxon>
        <taxon>Gunneridae</taxon>
        <taxon>Pentapetalae</taxon>
        <taxon>rosids</taxon>
        <taxon>malvids</taxon>
        <taxon>Malvales</taxon>
        <taxon>Malvaceae</taxon>
        <taxon>Helicteroideae</taxon>
        <taxon>Durio</taxon>
    </lineage>
</organism>
<dbReference type="AlphaFoldDB" id="A0A6P6BAD8"/>
<evidence type="ECO:0000313" key="2">
    <source>
        <dbReference type="Proteomes" id="UP000515121"/>
    </source>
</evidence>
<name>A0A6P6BAD8_DURZI</name>
<dbReference type="GeneID" id="111316341"/>
<evidence type="ECO:0000256" key="1">
    <source>
        <dbReference type="SAM" id="Phobius"/>
    </source>
</evidence>
<reference evidence="3" key="1">
    <citation type="submission" date="2025-08" db="UniProtKB">
        <authorList>
            <consortium name="RefSeq"/>
        </authorList>
    </citation>
    <scope>IDENTIFICATION</scope>
    <source>
        <tissue evidence="3">Fruit stalk</tissue>
    </source>
</reference>
<keyword evidence="2" id="KW-1185">Reference proteome</keyword>
<feature type="transmembrane region" description="Helical" evidence="1">
    <location>
        <begin position="198"/>
        <end position="219"/>
    </location>
</feature>
<sequence>MMGGNSNLLTEDINKIGILEKEGGEEKPAAHSSGERLDFSRDILVVKDDVLKHNLVENPQQYLNYQQLERGSQSGSQEIWEDLIISLLGLNSEYNHLLPTEDENKSDLLTMLRPAIQDESISPHVNQPPSIEDSFHSNAIASPTQQVVLTVLNSESTRNPTTRAALQGLPKWGFLITNLVLETLTAVCDQLQSPRRPHYALVGLLLSLSALLICICELLHKGRKELVSWIWAGRFYHPFPHKVIFSSFAETFGFICAVFQCIFSTVGEKDMETDHAD</sequence>